<evidence type="ECO:0000256" key="4">
    <source>
        <dbReference type="ARBA" id="ARBA00022737"/>
    </source>
</evidence>
<organism evidence="8 9">
    <name type="scientific">Aquarana catesbeiana</name>
    <name type="common">American bullfrog</name>
    <name type="synonym">Rana catesbeiana</name>
    <dbReference type="NCBI Taxonomy" id="8400"/>
    <lineage>
        <taxon>Eukaryota</taxon>
        <taxon>Metazoa</taxon>
        <taxon>Chordata</taxon>
        <taxon>Craniata</taxon>
        <taxon>Vertebrata</taxon>
        <taxon>Euteleostomi</taxon>
        <taxon>Amphibia</taxon>
        <taxon>Batrachia</taxon>
        <taxon>Anura</taxon>
        <taxon>Neobatrachia</taxon>
        <taxon>Ranoidea</taxon>
        <taxon>Ranidae</taxon>
        <taxon>Aquarana</taxon>
    </lineage>
</organism>
<evidence type="ECO:0000313" key="8">
    <source>
        <dbReference type="EMBL" id="PIO36347.1"/>
    </source>
</evidence>
<keyword evidence="4" id="KW-0677">Repeat</keyword>
<dbReference type="EMBL" id="KV926381">
    <property type="protein sequence ID" value="PIO36347.1"/>
    <property type="molecule type" value="Genomic_DNA"/>
</dbReference>
<dbReference type="Proteomes" id="UP000228934">
    <property type="component" value="Unassembled WGS sequence"/>
</dbReference>
<dbReference type="InterPro" id="IPR041267">
    <property type="entry name" value="NLRP_HD2"/>
</dbReference>
<dbReference type="Pfam" id="PF17776">
    <property type="entry name" value="NLRC4_HD2"/>
    <property type="match status" value="1"/>
</dbReference>
<dbReference type="InterPro" id="IPR011029">
    <property type="entry name" value="DEATH-like_dom_sf"/>
</dbReference>
<dbReference type="Gene3D" id="3.40.50.300">
    <property type="entry name" value="P-loop containing nucleotide triphosphate hydrolases"/>
    <property type="match status" value="1"/>
</dbReference>
<dbReference type="PANTHER" id="PTHR24106">
    <property type="entry name" value="NACHT, LRR AND CARD DOMAINS-CONTAINING"/>
    <property type="match status" value="1"/>
</dbReference>
<dbReference type="GO" id="GO:0005737">
    <property type="term" value="C:cytoplasm"/>
    <property type="evidence" value="ECO:0007669"/>
    <property type="project" value="UniProtKB-SubCell"/>
</dbReference>
<name>A0A2G9S8B3_AQUCT</name>
<accession>A0A2G9S8B3</accession>
<evidence type="ECO:0000256" key="2">
    <source>
        <dbReference type="ARBA" id="ARBA00022490"/>
    </source>
</evidence>
<dbReference type="Gene3D" id="1.10.533.10">
    <property type="entry name" value="Death Domain, Fas"/>
    <property type="match status" value="1"/>
</dbReference>
<dbReference type="InterPro" id="IPR027417">
    <property type="entry name" value="P-loop_NTPase"/>
</dbReference>
<gene>
    <name evidence="8" type="ORF">AB205_0112460</name>
</gene>
<feature type="non-terminal residue" evidence="8">
    <location>
        <position position="1"/>
    </location>
</feature>
<dbReference type="OrthoDB" id="120976at2759"/>
<keyword evidence="3" id="KW-0433">Leucine-rich repeat</keyword>
<dbReference type="InterPro" id="IPR041075">
    <property type="entry name" value="NOD1/2_WH"/>
</dbReference>
<keyword evidence="6" id="KW-0067">ATP-binding</keyword>
<keyword evidence="9" id="KW-1185">Reference proteome</keyword>
<protein>
    <recommendedName>
        <fullName evidence="7">NACHT domain-containing protein</fullName>
    </recommendedName>
</protein>
<feature type="domain" description="NACHT" evidence="7">
    <location>
        <begin position="128"/>
        <end position="267"/>
    </location>
</feature>
<dbReference type="InterPro" id="IPR007111">
    <property type="entry name" value="NACHT_NTPase"/>
</dbReference>
<evidence type="ECO:0000259" key="7">
    <source>
        <dbReference type="PROSITE" id="PS50837"/>
    </source>
</evidence>
<keyword evidence="5" id="KW-0547">Nucleotide-binding</keyword>
<dbReference type="GO" id="GO:0005524">
    <property type="term" value="F:ATP binding"/>
    <property type="evidence" value="ECO:0007669"/>
    <property type="project" value="UniProtKB-KW"/>
</dbReference>
<dbReference type="Pfam" id="PF17779">
    <property type="entry name" value="WHD_NOD2"/>
    <property type="match status" value="1"/>
</dbReference>
<dbReference type="InterPro" id="IPR051261">
    <property type="entry name" value="NLR"/>
</dbReference>
<keyword evidence="2" id="KW-0963">Cytoplasm</keyword>
<sequence>VRQILDLVDKKGEEAAEYFIYILQKVPEAYFDLIPWLKEIGFQASEQVKYLHITNNDPVSLYSRKLKQELCCDSKFIKSYTQKEEMMLQETYVDGVMELINDKNETMGRVGGLNSLFDDTGVINELGETIFIFGDAGMGKTLLIQKMQNMWAKGHSFCNIKFFFRFRCRTFIFFTSSAELCLKDLIFRYCCRPDNDPEEVFRYICKFPETVLFTFDGFDEIHSSFDINGVPEVSSPIDATHPAALLLHLLSGKLLKGSKKVLTARTGCPISANFVRKKIMLRGFSTDNLVEYTGLFFKEANVRQCVLNHLQANHNFSSLCSIPLFCWIIFKSYQHFHSMNEDHEFSGSSVTLTDIFLLIIEVYLNVSTKGKTASQLEAFIGGKDTLLSIGRLAYNGMEKSVFIFDQDYITSNRILEKDLQLGFLRPVEHYSGCGDSASFEFFHMTLQSFFTALCLVIDVHNSTTDLLKYFHHCKHLKIEEDSPSLLSCVCASKEKRSDPFTNKDHFQFVNLFLCGLLSKPKQNLLKCLVPESVLKKKRKALKQHLFKSVKSHLKKLPRAPFLEFNRVHALPHFIWMVRCISETRNEKVGKLAAKGICADYLKLSFCDASSSDCGAISFVLNYYKKQIALELDNNNINDYGVKELIPCFNKLLVI</sequence>
<comment type="subcellular location">
    <subcellularLocation>
        <location evidence="1">Cytoplasm</location>
    </subcellularLocation>
</comment>
<evidence type="ECO:0000256" key="3">
    <source>
        <dbReference type="ARBA" id="ARBA00022614"/>
    </source>
</evidence>
<evidence type="ECO:0000256" key="1">
    <source>
        <dbReference type="ARBA" id="ARBA00004496"/>
    </source>
</evidence>
<evidence type="ECO:0000256" key="6">
    <source>
        <dbReference type="ARBA" id="ARBA00022840"/>
    </source>
</evidence>
<dbReference type="AlphaFoldDB" id="A0A2G9S8B3"/>
<proteinExistence type="predicted"/>
<evidence type="ECO:0000256" key="5">
    <source>
        <dbReference type="ARBA" id="ARBA00022741"/>
    </source>
</evidence>
<feature type="non-terminal residue" evidence="8">
    <location>
        <position position="654"/>
    </location>
</feature>
<dbReference type="PROSITE" id="PS50837">
    <property type="entry name" value="NACHT"/>
    <property type="match status" value="1"/>
</dbReference>
<reference evidence="9" key="1">
    <citation type="journal article" date="2017" name="Nat. Commun.">
        <title>The North American bullfrog draft genome provides insight into hormonal regulation of long noncoding RNA.</title>
        <authorList>
            <person name="Hammond S.A."/>
            <person name="Warren R.L."/>
            <person name="Vandervalk B.P."/>
            <person name="Kucuk E."/>
            <person name="Khan H."/>
            <person name="Gibb E.A."/>
            <person name="Pandoh P."/>
            <person name="Kirk H."/>
            <person name="Zhao Y."/>
            <person name="Jones M."/>
            <person name="Mungall A.J."/>
            <person name="Coope R."/>
            <person name="Pleasance S."/>
            <person name="Moore R.A."/>
            <person name="Holt R.A."/>
            <person name="Round J.M."/>
            <person name="Ohora S."/>
            <person name="Walle B.V."/>
            <person name="Veldhoen N."/>
            <person name="Helbing C.C."/>
            <person name="Birol I."/>
        </authorList>
    </citation>
    <scope>NUCLEOTIDE SEQUENCE [LARGE SCALE GENOMIC DNA]</scope>
</reference>
<dbReference type="Pfam" id="PF05729">
    <property type="entry name" value="NACHT"/>
    <property type="match status" value="1"/>
</dbReference>
<evidence type="ECO:0000313" key="9">
    <source>
        <dbReference type="Proteomes" id="UP000228934"/>
    </source>
</evidence>